<evidence type="ECO:0000313" key="1">
    <source>
        <dbReference type="EMBL" id="AIA64642.1"/>
    </source>
</evidence>
<proteinExistence type="predicted"/>
<organism evidence="1 2">
    <name type="scientific">Cronobacter phage CR8</name>
    <dbReference type="NCBI Taxonomy" id="1327934"/>
    <lineage>
        <taxon>Viruses</taxon>
        <taxon>Duplodnaviria</taxon>
        <taxon>Heunggongvirae</taxon>
        <taxon>Uroviricota</taxon>
        <taxon>Caudoviricetes</taxon>
        <taxon>Vequintavirinae</taxon>
        <taxon>Certrevirus</taxon>
        <taxon>Certrevirus CR8</taxon>
    </lineage>
</organism>
<reference evidence="1 2" key="1">
    <citation type="submission" date="2013-04" db="EMBL/GenBank/DDBJ databases">
        <title>Complete Genome Sequence of Cronobacter sakazakii Bacteriophage CR8.</title>
        <authorList>
            <person name="Kim Y."/>
            <person name="Shin H."/>
            <person name="Ryu S."/>
        </authorList>
    </citation>
    <scope>NUCLEOTIDE SEQUENCE [LARGE SCALE GENOMIC DNA]</scope>
</reference>
<protein>
    <submittedName>
        <fullName evidence="1">Uncharacterized protein</fullName>
    </submittedName>
</protein>
<dbReference type="RefSeq" id="YP_009042349.1">
    <property type="nucleotide sequence ID" value="NC_024354.1"/>
</dbReference>
<dbReference type="KEGG" id="vg:19686863"/>
<accession>A0A060ALZ3</accession>
<dbReference type="EMBL" id="KC954774">
    <property type="protein sequence ID" value="AIA64642.1"/>
    <property type="molecule type" value="Genomic_DNA"/>
</dbReference>
<sequence length="56" mass="6532">MKIRITDAPLGHSFTSDKPYHVYGFSLGPQQAYVFDDDCESCFLTDLEWEVWKNET</sequence>
<evidence type="ECO:0000313" key="2">
    <source>
        <dbReference type="Proteomes" id="UP000026984"/>
    </source>
</evidence>
<keyword evidence="2" id="KW-1185">Reference proteome</keyword>
<name>A0A060ALZ3_9CAUD</name>
<dbReference type="Proteomes" id="UP000026984">
    <property type="component" value="Segment"/>
</dbReference>
<dbReference type="GeneID" id="19686863"/>
<gene>
    <name evidence="1" type="ORF">CR8_112</name>
</gene>